<keyword evidence="2" id="KW-1185">Reference proteome</keyword>
<organism evidence="1 2">
    <name type="scientific">Psychrobacter raelei</name>
    <dbReference type="NCBI Taxonomy" id="2565531"/>
    <lineage>
        <taxon>Bacteria</taxon>
        <taxon>Pseudomonadati</taxon>
        <taxon>Pseudomonadota</taxon>
        <taxon>Gammaproteobacteria</taxon>
        <taxon>Moraxellales</taxon>
        <taxon>Moraxellaceae</taxon>
        <taxon>Psychrobacter</taxon>
    </lineage>
</organism>
<protein>
    <submittedName>
        <fullName evidence="1">Uncharacterized protein</fullName>
    </submittedName>
</protein>
<dbReference type="RefSeq" id="WP_241879620.1">
    <property type="nucleotide sequence ID" value="NZ_CP093310.2"/>
</dbReference>
<sequence>MIETKIISTAVGVQRGDVNDKTESTQVPSTQNGLIIGRFKRGRTDKPFKVTNLSYPGMLGRDINNPDYLTVEDVFNKGVNEVWISRIGAPETEE</sequence>
<name>A0AAT9PFB7_9GAMM</name>
<dbReference type="KEGG" id="prae:MN210_08105"/>
<evidence type="ECO:0000313" key="2">
    <source>
        <dbReference type="Proteomes" id="UP000829560"/>
    </source>
</evidence>
<accession>A0AAT9PFB7</accession>
<dbReference type="EMBL" id="CP093310">
    <property type="protein sequence ID" value="UNK06446.1"/>
    <property type="molecule type" value="Genomic_DNA"/>
</dbReference>
<dbReference type="AlphaFoldDB" id="A0AAT9PFB7"/>
<evidence type="ECO:0000313" key="1">
    <source>
        <dbReference type="EMBL" id="UNK06446.1"/>
    </source>
</evidence>
<dbReference type="Proteomes" id="UP000829560">
    <property type="component" value="Chromosome"/>
</dbReference>
<reference evidence="1" key="1">
    <citation type="submission" date="2024-03" db="EMBL/GenBank/DDBJ databases">
        <title>Psychrobacter raelis sp. nov. isolated from a dog with peritonitis.</title>
        <authorList>
            <person name="Schiavone A."/>
            <person name="Manzulli V."/>
            <person name="Camarda A."/>
            <person name="Cafiero M.A."/>
            <person name="Vasco I."/>
            <person name="Marino L."/>
            <person name="Pennuzzi G."/>
            <person name="Serrecchia L."/>
            <person name="Galante D."/>
            <person name="Pugliese N."/>
        </authorList>
    </citation>
    <scope>NUCLEOTIDE SEQUENCE</scope>
    <source>
        <strain evidence="1">PraFG1</strain>
    </source>
</reference>
<proteinExistence type="predicted"/>
<gene>
    <name evidence="1" type="ORF">MN210_08105</name>
</gene>